<dbReference type="EMBL" id="MU275857">
    <property type="protein sequence ID" value="KAI0050888.1"/>
    <property type="molecule type" value="Genomic_DNA"/>
</dbReference>
<reference evidence="1" key="2">
    <citation type="journal article" date="2022" name="New Phytol.">
        <title>Evolutionary transition to the ectomycorrhizal habit in the genomes of a hyperdiverse lineage of mushroom-forming fungi.</title>
        <authorList>
            <person name="Looney B."/>
            <person name="Miyauchi S."/>
            <person name="Morin E."/>
            <person name="Drula E."/>
            <person name="Courty P.E."/>
            <person name="Kohler A."/>
            <person name="Kuo A."/>
            <person name="LaButti K."/>
            <person name="Pangilinan J."/>
            <person name="Lipzen A."/>
            <person name="Riley R."/>
            <person name="Andreopoulos W."/>
            <person name="He G."/>
            <person name="Johnson J."/>
            <person name="Nolan M."/>
            <person name="Tritt A."/>
            <person name="Barry K.W."/>
            <person name="Grigoriev I.V."/>
            <person name="Nagy L.G."/>
            <person name="Hibbett D."/>
            <person name="Henrissat B."/>
            <person name="Matheny P.B."/>
            <person name="Labbe J."/>
            <person name="Martin F.M."/>
        </authorList>
    </citation>
    <scope>NUCLEOTIDE SEQUENCE</scope>
    <source>
        <strain evidence="1">FP105234-sp</strain>
    </source>
</reference>
<keyword evidence="2" id="KW-1185">Reference proteome</keyword>
<organism evidence="1 2">
    <name type="scientific">Auriscalpium vulgare</name>
    <dbReference type="NCBI Taxonomy" id="40419"/>
    <lineage>
        <taxon>Eukaryota</taxon>
        <taxon>Fungi</taxon>
        <taxon>Dikarya</taxon>
        <taxon>Basidiomycota</taxon>
        <taxon>Agaricomycotina</taxon>
        <taxon>Agaricomycetes</taxon>
        <taxon>Russulales</taxon>
        <taxon>Auriscalpiaceae</taxon>
        <taxon>Auriscalpium</taxon>
    </lineage>
</organism>
<sequence>MPHPRVLYWFRTDLRVHDSPALHAALALEPQCLYPVWCWDPHYVREARVGPNRWQFLIQCQRDLSASLTRLNPAQRLLVLREAPGTLLPKLFKEWAITHLVFEKDTDSYAAQRDAEIVKLAQEADVQVITRTGRTLWDPAAIIKENGGKATMSLTSFMKASKNLGDPPKPLPEPSSIPDPGDLSLSFLNTVPPTVIDLNKLHRQKHDDESYSALAGPNSDFAPPTLEELGIPESTATTPHQGGETVALTQLAKLLEDSKFIATFEKPKTAPTAFEPAATTLLSPHLHFGSLSVRRFLHDVQRVTSAYKGSKSQPPTNLPGQLYFRDMYFAAQHAVGPAFSHTVGNPVVRYIPWHLPSTMPPSPTAPYTIDSPRAHAWFLRWAWGVTGFPFVDALMRQLRQEGWIHHLGRHMVACFLTRGGAYVDWERGAEVFEELLLDHEPACNLGNWMWLSCTAFFAQYYRCYSPVAFGKKWDPHGAFVRRYVPELRGFADKWIYEPHLAPEAEQRKAGCFIRDLEDGGLLPLKTQAAGQVYYPSPMFDFAERRDFCLAQMKKAYQVGLHGDDPRVRDGTAKAELFEQVESSENTTTASTHKRKRTRSTNEAGPLDGWVKKGKK</sequence>
<proteinExistence type="predicted"/>
<name>A0ACB8S508_9AGAM</name>
<protein>
    <submittedName>
        <fullName evidence="1">DNA photolyase</fullName>
    </submittedName>
</protein>
<evidence type="ECO:0000313" key="1">
    <source>
        <dbReference type="EMBL" id="KAI0050888.1"/>
    </source>
</evidence>
<accession>A0ACB8S508</accession>
<dbReference type="Proteomes" id="UP000814033">
    <property type="component" value="Unassembled WGS sequence"/>
</dbReference>
<reference evidence="1" key="1">
    <citation type="submission" date="2021-02" db="EMBL/GenBank/DDBJ databases">
        <authorList>
            <consortium name="DOE Joint Genome Institute"/>
            <person name="Ahrendt S."/>
            <person name="Looney B.P."/>
            <person name="Miyauchi S."/>
            <person name="Morin E."/>
            <person name="Drula E."/>
            <person name="Courty P.E."/>
            <person name="Chicoki N."/>
            <person name="Fauchery L."/>
            <person name="Kohler A."/>
            <person name="Kuo A."/>
            <person name="Labutti K."/>
            <person name="Pangilinan J."/>
            <person name="Lipzen A."/>
            <person name="Riley R."/>
            <person name="Andreopoulos W."/>
            <person name="He G."/>
            <person name="Johnson J."/>
            <person name="Barry K.W."/>
            <person name="Grigoriev I.V."/>
            <person name="Nagy L."/>
            <person name="Hibbett D."/>
            <person name="Henrissat B."/>
            <person name="Matheny P.B."/>
            <person name="Labbe J."/>
            <person name="Martin F."/>
        </authorList>
    </citation>
    <scope>NUCLEOTIDE SEQUENCE</scope>
    <source>
        <strain evidence="1">FP105234-sp</strain>
    </source>
</reference>
<gene>
    <name evidence="1" type="ORF">FA95DRAFT_1486467</name>
</gene>
<evidence type="ECO:0000313" key="2">
    <source>
        <dbReference type="Proteomes" id="UP000814033"/>
    </source>
</evidence>
<comment type="caution">
    <text evidence="1">The sequence shown here is derived from an EMBL/GenBank/DDBJ whole genome shotgun (WGS) entry which is preliminary data.</text>
</comment>